<dbReference type="InterPro" id="IPR000209">
    <property type="entry name" value="Peptidase_S8/S53_dom"/>
</dbReference>
<dbReference type="Pfam" id="PF00082">
    <property type="entry name" value="Peptidase_S8"/>
    <property type="match status" value="1"/>
</dbReference>
<feature type="active site" description="Charge relay system" evidence="5">
    <location>
        <position position="239"/>
    </location>
</feature>
<dbReference type="EMBL" id="DTHS01000023">
    <property type="protein sequence ID" value="HHR48688.1"/>
    <property type="molecule type" value="Genomic_DNA"/>
</dbReference>
<evidence type="ECO:0000313" key="8">
    <source>
        <dbReference type="EMBL" id="HHR48688.1"/>
    </source>
</evidence>
<dbReference type="SUPFAM" id="SSF52743">
    <property type="entry name" value="Subtilisin-like"/>
    <property type="match status" value="1"/>
</dbReference>
<evidence type="ECO:0000256" key="3">
    <source>
        <dbReference type="ARBA" id="ARBA00022801"/>
    </source>
</evidence>
<evidence type="ECO:0000256" key="2">
    <source>
        <dbReference type="ARBA" id="ARBA00022670"/>
    </source>
</evidence>
<keyword evidence="2 5" id="KW-0645">Protease</keyword>
<dbReference type="PANTHER" id="PTHR43806:SF11">
    <property type="entry name" value="CEREVISIN-RELATED"/>
    <property type="match status" value="1"/>
</dbReference>
<dbReference type="PROSITE" id="PS51892">
    <property type="entry name" value="SUBTILASE"/>
    <property type="match status" value="1"/>
</dbReference>
<feature type="active site" description="Charge relay system" evidence="5">
    <location>
        <position position="398"/>
    </location>
</feature>
<dbReference type="AlphaFoldDB" id="A0A7V5Y0I1"/>
<reference evidence="8" key="1">
    <citation type="journal article" date="2020" name="mSystems">
        <title>Genome- and Community-Level Interaction Insights into Carbon Utilization and Element Cycling Functions of Hydrothermarchaeota in Hydrothermal Sediment.</title>
        <authorList>
            <person name="Zhou Z."/>
            <person name="Liu Y."/>
            <person name="Xu W."/>
            <person name="Pan J."/>
            <person name="Luo Z.H."/>
            <person name="Li M."/>
        </authorList>
    </citation>
    <scope>NUCLEOTIDE SEQUENCE [LARGE SCALE GENOMIC DNA]</scope>
    <source>
        <strain evidence="8">SpSt-791</strain>
    </source>
</reference>
<sequence length="884" mass="98843">MEEKMMKKAIPLILILLFNFLIADETIPNQIVVKFKKEFRSLINPQLKDGIFYTGIKACDKLNEYFLVKKIEGIKGRKDELFLKYGFDLLYLFHYEKDAKVGEVIKEYEKLGIFEYVLPNLLVPMDKIDTFIPNDPRYIYQWHLKKTDCPIAWTISQGDTSVIIAIVDDGIDYNHEDLVDNMWINHPEDWNHNGRFDPYPIPGGDLDGVDNDGNGFIDDVCGYNFLYSSPDPHPGSDEHGTLCAGTASAVTNNEIGVAAFGFKCRLMALRCGTGGGINIYHAISAIQYAAQNHAWAISMSWGGSNYYPPLNDAIQYAWDMGCVLSASAGNNYSGGAPRYPACYDRVIATAASDPNDYHSVWGGGQESNYASWVDVSAPGTNVHTTTLNNSYVGFDGTSAASPCVAGLAALLKAAFPSITNAECTTLIFYSCDTMLDTLYRRRLLGFGRINAGKALSMRTKSDLVFRRFRINDQMGNNNGVPERGEPVGLIIQIRNSKFWQNATNVRCSLSTRNPYIEILKPIATISQISAGDSVWLSSDSFAFRMRENAPSQAVEFEIKITASPMPYIETPWKIKINCGFPRILVVDDDDRKDYQRFYLGAIDSLGAFYRYWSIDTLGLPPQETLNRYPVVIWFTGLDSINSLTEAEQNLLANYLNNGGNLFISGQNIGQNIGQTSFYQNYLKARYIGPNANTYWMVGISGDPIGGGDTVVAAGGGGANNARSNDIIEPINGGIATHFYKDQPNSYAGIRYEGNYRLVYFAFPFEAVDYVATRYIQRPALLRRILLFFGETLPYGIEEEKPTFISLKNNYPTYIVKSRLIIPLEEPFIGEIFLVTVNGKIMKKIYKETSEKQLTLNLNNLPSGLYYLILKGKQKISCVKLLTIK</sequence>
<dbReference type="InterPro" id="IPR023828">
    <property type="entry name" value="Peptidase_S8_Ser-AS"/>
</dbReference>
<comment type="similarity">
    <text evidence="1 5 6">Belongs to the peptidase S8 family.</text>
</comment>
<gene>
    <name evidence="8" type="ORF">ENV79_03485</name>
</gene>
<protein>
    <recommendedName>
        <fullName evidence="7">Peptidase S8/S53 domain-containing protein</fullName>
    </recommendedName>
</protein>
<dbReference type="PROSITE" id="PS00137">
    <property type="entry name" value="SUBTILASE_HIS"/>
    <property type="match status" value="1"/>
</dbReference>
<name>A0A7V5Y0I1_UNCW3</name>
<accession>A0A7V5Y0I1</accession>
<dbReference type="InterPro" id="IPR036852">
    <property type="entry name" value="Peptidase_S8/S53_dom_sf"/>
</dbReference>
<evidence type="ECO:0000256" key="5">
    <source>
        <dbReference type="PROSITE-ProRule" id="PRU01240"/>
    </source>
</evidence>
<dbReference type="InterPro" id="IPR022398">
    <property type="entry name" value="Peptidase_S8_His-AS"/>
</dbReference>
<evidence type="ECO:0000256" key="1">
    <source>
        <dbReference type="ARBA" id="ARBA00011073"/>
    </source>
</evidence>
<feature type="active site" description="Charge relay system" evidence="5">
    <location>
        <position position="168"/>
    </location>
</feature>
<dbReference type="PROSITE" id="PS00136">
    <property type="entry name" value="SUBTILASE_ASP"/>
    <property type="match status" value="1"/>
</dbReference>
<dbReference type="PANTHER" id="PTHR43806">
    <property type="entry name" value="PEPTIDASE S8"/>
    <property type="match status" value="1"/>
</dbReference>
<keyword evidence="3 5" id="KW-0378">Hydrolase</keyword>
<dbReference type="Gene3D" id="3.40.50.200">
    <property type="entry name" value="Peptidase S8/S53 domain"/>
    <property type="match status" value="1"/>
</dbReference>
<dbReference type="GO" id="GO:0004252">
    <property type="term" value="F:serine-type endopeptidase activity"/>
    <property type="evidence" value="ECO:0007669"/>
    <property type="project" value="UniProtKB-UniRule"/>
</dbReference>
<dbReference type="InterPro" id="IPR050131">
    <property type="entry name" value="Peptidase_S8_subtilisin-like"/>
</dbReference>
<dbReference type="InterPro" id="IPR023827">
    <property type="entry name" value="Peptidase_S8_Asp-AS"/>
</dbReference>
<keyword evidence="4 5" id="KW-0720">Serine protease</keyword>
<dbReference type="PRINTS" id="PR00723">
    <property type="entry name" value="SUBTILISIN"/>
</dbReference>
<comment type="caution">
    <text evidence="8">The sequence shown here is derived from an EMBL/GenBank/DDBJ whole genome shotgun (WGS) entry which is preliminary data.</text>
</comment>
<dbReference type="InterPro" id="IPR015500">
    <property type="entry name" value="Peptidase_S8_subtilisin-rel"/>
</dbReference>
<proteinExistence type="inferred from homology"/>
<evidence type="ECO:0000256" key="6">
    <source>
        <dbReference type="RuleBase" id="RU003355"/>
    </source>
</evidence>
<feature type="domain" description="Peptidase S8/S53" evidence="7">
    <location>
        <begin position="160"/>
        <end position="431"/>
    </location>
</feature>
<evidence type="ECO:0000256" key="4">
    <source>
        <dbReference type="ARBA" id="ARBA00022825"/>
    </source>
</evidence>
<dbReference type="GO" id="GO:0006508">
    <property type="term" value="P:proteolysis"/>
    <property type="evidence" value="ECO:0007669"/>
    <property type="project" value="UniProtKB-KW"/>
</dbReference>
<dbReference type="PROSITE" id="PS00138">
    <property type="entry name" value="SUBTILASE_SER"/>
    <property type="match status" value="1"/>
</dbReference>
<organism evidence="8">
    <name type="scientific">candidate division WOR-3 bacterium</name>
    <dbReference type="NCBI Taxonomy" id="2052148"/>
    <lineage>
        <taxon>Bacteria</taxon>
        <taxon>Bacteria division WOR-3</taxon>
    </lineage>
</organism>
<evidence type="ECO:0000259" key="7">
    <source>
        <dbReference type="Pfam" id="PF00082"/>
    </source>
</evidence>